<dbReference type="Gene3D" id="2.130.10.10">
    <property type="entry name" value="YVTN repeat-like/Quinoprotein amine dehydrogenase"/>
    <property type="match status" value="2"/>
</dbReference>
<evidence type="ECO:0008006" key="6">
    <source>
        <dbReference type="Google" id="ProtNLM"/>
    </source>
</evidence>
<dbReference type="InterPro" id="IPR015943">
    <property type="entry name" value="WD40/YVTN_repeat-like_dom_sf"/>
</dbReference>
<dbReference type="SUPFAM" id="SSF69322">
    <property type="entry name" value="Tricorn protease domain 2"/>
    <property type="match status" value="1"/>
</dbReference>
<dbReference type="PROSITE" id="PS50294">
    <property type="entry name" value="WD_REPEATS_REGION"/>
    <property type="match status" value="1"/>
</dbReference>
<dbReference type="InterPro" id="IPR001680">
    <property type="entry name" value="WD40_rpt"/>
</dbReference>
<keyword evidence="1 3" id="KW-0853">WD repeat</keyword>
<evidence type="ECO:0000256" key="1">
    <source>
        <dbReference type="ARBA" id="ARBA00022574"/>
    </source>
</evidence>
<dbReference type="RefSeq" id="WP_320684773.1">
    <property type="nucleotide sequence ID" value="NZ_JAXBLV010000002.1"/>
</dbReference>
<dbReference type="EMBL" id="JAXBLV010000002">
    <property type="protein sequence ID" value="MDY3557742.1"/>
    <property type="molecule type" value="Genomic_DNA"/>
</dbReference>
<gene>
    <name evidence="4" type="ORF">R5W23_003007</name>
</gene>
<dbReference type="PROSITE" id="PS50082">
    <property type="entry name" value="WD_REPEATS_2"/>
    <property type="match status" value="2"/>
</dbReference>
<evidence type="ECO:0000256" key="2">
    <source>
        <dbReference type="ARBA" id="ARBA00022737"/>
    </source>
</evidence>
<proteinExistence type="predicted"/>
<sequence length="384" mass="40887">MDLLRLYSIVAVGLVALAALPGSVRSAPVKERQVFPLVAGGSVRPDDLSVRDLAIVDENTVVVVGTTFDKDDDTNPINLGPNGAIVDLAKKTSRPFTNGHKGCICTAAVGRGRVATISTTRDPFLRLWDLKSSKSAGAVQIDEPDGGGSASGHEVGWFHKSDRVAVSVKDTLLLFDPAKPDTRTELAVPDKRHWPHRPIVSPDDARIAATASSDLVVWDVATGKAEAISVRPEKADPEDDWSAGRCAFGPNGLLIACRSDGKDVVPQGKDEADVPADLWGVVKIERGKVVPLVLGCTGTTFDCALDPSGMWLAVCGSAHPDKPLKDGSTSVGELRVYHLGTKELAFRDQVEGLPLTHVAFAPSGKRVVCATYDGHVRWWDVKGK</sequence>
<name>A0ABU5ESY4_9BACT</name>
<evidence type="ECO:0000313" key="4">
    <source>
        <dbReference type="EMBL" id="MDY3557742.1"/>
    </source>
</evidence>
<protein>
    <recommendedName>
        <fullName evidence="6">WD40 repeat domain-containing protein</fullName>
    </recommendedName>
</protein>
<dbReference type="Proteomes" id="UP001272242">
    <property type="component" value="Unassembled WGS sequence"/>
</dbReference>
<dbReference type="SMART" id="SM00320">
    <property type="entry name" value="WD40"/>
    <property type="match status" value="2"/>
</dbReference>
<evidence type="ECO:0000313" key="5">
    <source>
        <dbReference type="Proteomes" id="UP001272242"/>
    </source>
</evidence>
<reference evidence="5" key="1">
    <citation type="journal article" date="2023" name="Mar. Drugs">
        <title>Gemmata algarum, a Novel Planctomycete Isolated from an Algal Mat, Displays Antimicrobial Activity.</title>
        <authorList>
            <person name="Kumar G."/>
            <person name="Kallscheuer N."/>
            <person name="Kashif M."/>
            <person name="Ahamad S."/>
            <person name="Jagadeeshwari U."/>
            <person name="Pannikurungottu S."/>
            <person name="Haufschild T."/>
            <person name="Kabuu M."/>
            <person name="Sasikala C."/>
            <person name="Jogler C."/>
            <person name="Ramana C."/>
        </authorList>
    </citation>
    <scope>NUCLEOTIDE SEQUENCE [LARGE SCALE GENOMIC DNA]</scope>
    <source>
        <strain evidence="5">JC673</strain>
    </source>
</reference>
<feature type="repeat" description="WD" evidence="3">
    <location>
        <begin position="97"/>
        <end position="138"/>
    </location>
</feature>
<organism evidence="4 5">
    <name type="scientific">Gemmata algarum</name>
    <dbReference type="NCBI Taxonomy" id="2975278"/>
    <lineage>
        <taxon>Bacteria</taxon>
        <taxon>Pseudomonadati</taxon>
        <taxon>Planctomycetota</taxon>
        <taxon>Planctomycetia</taxon>
        <taxon>Gemmatales</taxon>
        <taxon>Gemmataceae</taxon>
        <taxon>Gemmata</taxon>
    </lineage>
</organism>
<keyword evidence="5" id="KW-1185">Reference proteome</keyword>
<comment type="caution">
    <text evidence="4">The sequence shown here is derived from an EMBL/GenBank/DDBJ whole genome shotgun (WGS) entry which is preliminary data.</text>
</comment>
<dbReference type="Pfam" id="PF00400">
    <property type="entry name" value="WD40"/>
    <property type="match status" value="1"/>
</dbReference>
<dbReference type="InterPro" id="IPR019775">
    <property type="entry name" value="WD40_repeat_CS"/>
</dbReference>
<feature type="repeat" description="WD" evidence="3">
    <location>
        <begin position="355"/>
        <end position="384"/>
    </location>
</feature>
<keyword evidence="2" id="KW-0677">Repeat</keyword>
<evidence type="ECO:0000256" key="3">
    <source>
        <dbReference type="PROSITE-ProRule" id="PRU00221"/>
    </source>
</evidence>
<dbReference type="PROSITE" id="PS00678">
    <property type="entry name" value="WD_REPEATS_1"/>
    <property type="match status" value="1"/>
</dbReference>
<accession>A0ABU5ESY4</accession>